<accession>A0A2U1J0N7</accession>
<dbReference type="GO" id="GO:0001164">
    <property type="term" value="F:RNA polymerase I core promoter sequence-specific DNA binding"/>
    <property type="evidence" value="ECO:0007669"/>
    <property type="project" value="InterPro"/>
</dbReference>
<evidence type="ECO:0000256" key="8">
    <source>
        <dbReference type="ARBA" id="ARBA00023163"/>
    </source>
</evidence>
<keyword evidence="6" id="KW-0805">Transcription regulation</keyword>
<keyword evidence="11" id="KW-0812">Transmembrane</keyword>
<feature type="compositionally biased region" description="Acidic residues" evidence="10">
    <location>
        <begin position="60"/>
        <end position="69"/>
    </location>
</feature>
<evidence type="ECO:0000256" key="3">
    <source>
        <dbReference type="ARBA" id="ARBA00022723"/>
    </source>
</evidence>
<dbReference type="Pfam" id="PF20645">
    <property type="entry name" value="Rrn7_cyclin_C"/>
    <property type="match status" value="1"/>
</dbReference>
<comment type="similarity">
    <text evidence="2">Belongs to the RRN7/TAF1B family.</text>
</comment>
<comment type="caution">
    <text evidence="14">The sequence shown here is derived from an EMBL/GenBank/DDBJ whole genome shotgun (WGS) entry which is preliminary data.</text>
</comment>
<evidence type="ECO:0000259" key="13">
    <source>
        <dbReference type="Pfam" id="PF20645"/>
    </source>
</evidence>
<dbReference type="Proteomes" id="UP000245591">
    <property type="component" value="Unassembled WGS sequence"/>
</dbReference>
<reference evidence="14 15" key="1">
    <citation type="journal article" date="2018" name="MBio">
        <title>Comparative Genomics Reveals the Core Gene Toolbox for the Fungus-Insect Symbiosis.</title>
        <authorList>
            <person name="Wang Y."/>
            <person name="Stata M."/>
            <person name="Wang W."/>
            <person name="Stajich J.E."/>
            <person name="White M.M."/>
            <person name="Moncalvo J.M."/>
        </authorList>
    </citation>
    <scope>NUCLEOTIDE SEQUENCE [LARGE SCALE GENOMIC DNA]</scope>
    <source>
        <strain evidence="14 15">AUS-126-30</strain>
    </source>
</reference>
<feature type="domain" description="Rrn7/TAF1B N-terminal cyclin" evidence="12">
    <location>
        <begin position="203"/>
        <end position="275"/>
    </location>
</feature>
<evidence type="ECO:0000256" key="10">
    <source>
        <dbReference type="SAM" id="MobiDB-lite"/>
    </source>
</evidence>
<feature type="compositionally biased region" description="Acidic residues" evidence="10">
    <location>
        <begin position="768"/>
        <end position="801"/>
    </location>
</feature>
<evidence type="ECO:0000313" key="15">
    <source>
        <dbReference type="Proteomes" id="UP000245591"/>
    </source>
</evidence>
<organism evidence="14 15">
    <name type="scientific">Smittium angustum</name>
    <dbReference type="NCBI Taxonomy" id="133377"/>
    <lineage>
        <taxon>Eukaryota</taxon>
        <taxon>Fungi</taxon>
        <taxon>Fungi incertae sedis</taxon>
        <taxon>Zoopagomycota</taxon>
        <taxon>Kickxellomycotina</taxon>
        <taxon>Harpellomycetes</taxon>
        <taxon>Harpellales</taxon>
        <taxon>Legeriomycetaceae</taxon>
        <taxon>Smittium</taxon>
    </lineage>
</organism>
<evidence type="ECO:0000256" key="7">
    <source>
        <dbReference type="ARBA" id="ARBA00023125"/>
    </source>
</evidence>
<proteinExistence type="inferred from homology"/>
<gene>
    <name evidence="14" type="ORF">BB558_005377</name>
</gene>
<feature type="compositionally biased region" description="Polar residues" evidence="10">
    <location>
        <begin position="156"/>
        <end position="182"/>
    </location>
</feature>
<evidence type="ECO:0000313" key="14">
    <source>
        <dbReference type="EMBL" id="PVZ98615.1"/>
    </source>
</evidence>
<feature type="domain" description="Rrn7/TAF1B C-terminal cyclin" evidence="13">
    <location>
        <begin position="296"/>
        <end position="406"/>
    </location>
</feature>
<keyword evidence="11" id="KW-1133">Transmembrane helix</keyword>
<dbReference type="InterPro" id="IPR048540">
    <property type="entry name" value="Rrn7_cyclin_N"/>
</dbReference>
<evidence type="ECO:0000256" key="2">
    <source>
        <dbReference type="ARBA" id="ARBA00006899"/>
    </source>
</evidence>
<dbReference type="PANTHER" id="PTHR31576:SF2">
    <property type="entry name" value="TATA BOX-BINDING PROTEIN-ASSOCIATED FACTOR RNA POLYMERASE I SUBUNIT B"/>
    <property type="match status" value="1"/>
</dbReference>
<keyword evidence="4" id="KW-0863">Zinc-finger</keyword>
<dbReference type="InterPro" id="IPR033599">
    <property type="entry name" value="TAF1B/Rrn7"/>
</dbReference>
<dbReference type="AlphaFoldDB" id="A0A2U1J0N7"/>
<dbReference type="GO" id="GO:0070860">
    <property type="term" value="C:RNA polymerase I core factor complex"/>
    <property type="evidence" value="ECO:0007669"/>
    <property type="project" value="InterPro"/>
</dbReference>
<feature type="transmembrane region" description="Helical" evidence="11">
    <location>
        <begin position="220"/>
        <end position="247"/>
    </location>
</feature>
<sequence length="950" mass="108931">MQKLLLAQVQTLVKQFNISADVEQIAKELWILLVSTINIQRFRNDDVELHGNDFEYITSSDEESNDEDSHETKHRKRKYNKSQNNRETSSEDSDDQQDIDFTSDDEEISKQLLDLDTQAKLESSSNIDYDTDRNETDHIETDYTDTDFNETDYTETDYNSMSEFGNTSGSDFSSKTAPSNKPNGGFLKYLNTSNSGQNSSRNYKSKNKSYRFSRMPRTKVAVGIICVLGKLNIIWTLVISYVSLVLLRYPILIADFSRWVSEEKIPYLSIEKYIPPNWREKITRNHISMLKRKTTPSVKKIRECIMLFAFKFKKLFGLNVPFIDHSIVIYSLVKKLGLPSQFYGIASQVYNVRALYKKSGSRLYQGGNSRATDIYIEKNAAACIVVALRLFYGLDGIYRNVIDEQHLLDVFGIDRAKAPSINELIEFMRLDYFVNYSPVEYFELSLIDDIFLKKYLDVVQRRSYLEGYSSAVIGKVRFKRSVYEMMPEIRDSLNLNNEDISHKDTSGLLIKNYLEHINSQKLIFQNDQDVNNSRNPSSFEFFPLAVDRGSLSVISSIANVNTGSGNRSSLNKNSGIGSFDDYSSQIQFEDLNSQIPVSSFEYEKNLFEESLLFDNNSQLQGDGYTQETNSLFSEINGGLNFGNPSNGEEEYQPPITCLPKINEAELEGTLNQNVLESKIQTSFGRFNADYKKLINGTIQSPFHQTICTDICDVVQEKLVFRPITTDLEDKELVYSLNEKKLHSLEEGDIDDVITEEPKYCSSSSENDISVDEVYSETDESEWESDTNSDSEPDGFVTDEEDEKRTSIDNPIFSGDMIPSYIYYTDFDDSLGSFHKEYSMVLEYISDIVGYETYEIHESVTMFERFLVKHKDEFCVRKNGDELRGGEVLEEKMEERTDPAKDILQPSEDNYYSIDMFDGGPKSAVFPSNSEFLGERMRTKTFDPGLSHTQV</sequence>
<keyword evidence="15" id="KW-1185">Reference proteome</keyword>
<name>A0A2U1J0N7_SMIAN</name>
<feature type="compositionally biased region" description="Acidic residues" evidence="10">
    <location>
        <begin position="90"/>
        <end position="99"/>
    </location>
</feature>
<dbReference type="PANTHER" id="PTHR31576">
    <property type="entry name" value="TATA BOX-BINDING PROTEIN-ASSOCIATED FACTOR RNA POLYMERASE I SUBUNIT B"/>
    <property type="match status" value="1"/>
</dbReference>
<keyword evidence="8" id="KW-0804">Transcription</keyword>
<evidence type="ECO:0000256" key="9">
    <source>
        <dbReference type="ARBA" id="ARBA00023242"/>
    </source>
</evidence>
<keyword evidence="9" id="KW-0539">Nucleus</keyword>
<keyword evidence="3" id="KW-0479">Metal-binding</keyword>
<evidence type="ECO:0000259" key="12">
    <source>
        <dbReference type="Pfam" id="PF20644"/>
    </source>
</evidence>
<comment type="subcellular location">
    <subcellularLocation>
        <location evidence="1">Nucleus</location>
        <location evidence="1">Nucleolus</location>
    </subcellularLocation>
</comment>
<evidence type="ECO:0000256" key="5">
    <source>
        <dbReference type="ARBA" id="ARBA00022833"/>
    </source>
</evidence>
<keyword evidence="7" id="KW-0238">DNA-binding</keyword>
<keyword evidence="5" id="KW-0862">Zinc</keyword>
<feature type="region of interest" description="Disordered" evidence="10">
    <location>
        <begin position="147"/>
        <end position="208"/>
    </location>
</feature>
<dbReference type="GO" id="GO:0042790">
    <property type="term" value="P:nucleolar large rRNA transcription by RNA polymerase I"/>
    <property type="evidence" value="ECO:0007669"/>
    <property type="project" value="TreeGrafter"/>
</dbReference>
<dbReference type="GO" id="GO:0008270">
    <property type="term" value="F:zinc ion binding"/>
    <property type="evidence" value="ECO:0007669"/>
    <property type="project" value="UniProtKB-KW"/>
</dbReference>
<keyword evidence="11" id="KW-0472">Membrane</keyword>
<feature type="region of interest" description="Disordered" evidence="10">
    <location>
        <begin position="757"/>
        <end position="809"/>
    </location>
</feature>
<feature type="region of interest" description="Disordered" evidence="10">
    <location>
        <begin position="59"/>
        <end position="99"/>
    </location>
</feature>
<dbReference type="Pfam" id="PF20644">
    <property type="entry name" value="Rrn7_cyclin_N"/>
    <property type="match status" value="1"/>
</dbReference>
<dbReference type="InterPro" id="IPR048538">
    <property type="entry name" value="Rrn7_cyclin_C"/>
</dbReference>
<evidence type="ECO:0000256" key="1">
    <source>
        <dbReference type="ARBA" id="ARBA00004604"/>
    </source>
</evidence>
<dbReference type="EMBL" id="MBFU01000529">
    <property type="protein sequence ID" value="PVZ98615.1"/>
    <property type="molecule type" value="Genomic_DNA"/>
</dbReference>
<protein>
    <submittedName>
        <fullName evidence="14">Uncharacterized protein</fullName>
    </submittedName>
</protein>
<evidence type="ECO:0000256" key="11">
    <source>
        <dbReference type="SAM" id="Phobius"/>
    </source>
</evidence>
<evidence type="ECO:0000256" key="6">
    <source>
        <dbReference type="ARBA" id="ARBA00023015"/>
    </source>
</evidence>
<evidence type="ECO:0000256" key="4">
    <source>
        <dbReference type="ARBA" id="ARBA00022771"/>
    </source>
</evidence>